<reference evidence="2 3" key="1">
    <citation type="submission" date="2012-03" db="EMBL/GenBank/DDBJ databases">
        <title>The Genome Sequence of Bartonella taylorii 8TBB.</title>
        <authorList>
            <consortium name="The Broad Institute Genome Sequencing Platform"/>
            <consortium name="The Broad Institute Genome Sequencing Center for Infectious Disease"/>
            <person name="Feldgarden M."/>
            <person name="Kirby J."/>
            <person name="Kosoy M."/>
            <person name="Birtles R."/>
            <person name="Probert W.S."/>
            <person name="Chiaraviglio L."/>
            <person name="Young S.K."/>
            <person name="Zeng Q."/>
            <person name="Gargeya S."/>
            <person name="Fitzgerald M."/>
            <person name="Haas B."/>
            <person name="Abouelleil A."/>
            <person name="Alvarado L."/>
            <person name="Arachchi H.M."/>
            <person name="Berlin A."/>
            <person name="Chapman S.B."/>
            <person name="Gearin G."/>
            <person name="Goldberg J."/>
            <person name="Griggs A."/>
            <person name="Gujja S."/>
            <person name="Hansen M."/>
            <person name="Heiman D."/>
            <person name="Howarth C."/>
            <person name="Larimer J."/>
            <person name="Lui A."/>
            <person name="MacDonald P.J.P."/>
            <person name="McCowen C."/>
            <person name="Montmayeur A."/>
            <person name="Murphy C."/>
            <person name="Neiman D."/>
            <person name="Pearson M."/>
            <person name="Priest M."/>
            <person name="Roberts A."/>
            <person name="Saif S."/>
            <person name="Shea T."/>
            <person name="Sisk P."/>
            <person name="Stolte C."/>
            <person name="Sykes S."/>
            <person name="Wortman J."/>
            <person name="Nusbaum C."/>
            <person name="Birren B."/>
        </authorList>
    </citation>
    <scope>NUCLEOTIDE SEQUENCE [LARGE SCALE GENOMIC DNA]</scope>
    <source>
        <strain evidence="2 3">8TBB</strain>
    </source>
</reference>
<dbReference type="PROSITE" id="PS50943">
    <property type="entry name" value="HTH_CROC1"/>
    <property type="match status" value="1"/>
</dbReference>
<comment type="caution">
    <text evidence="2">The sequence shown here is derived from an EMBL/GenBank/DDBJ whole genome shotgun (WGS) entry which is preliminary data.</text>
</comment>
<dbReference type="Proteomes" id="UP000002648">
    <property type="component" value="Unassembled WGS sequence"/>
</dbReference>
<evidence type="ECO:0000259" key="1">
    <source>
        <dbReference type="PROSITE" id="PS50943"/>
    </source>
</evidence>
<dbReference type="EMBL" id="AIMD01000013">
    <property type="protein sequence ID" value="EJF97342.1"/>
    <property type="molecule type" value="Genomic_DNA"/>
</dbReference>
<organism evidence="2 3">
    <name type="scientific">Bartonella taylorii 8TBB</name>
    <dbReference type="NCBI Taxonomy" id="1094560"/>
    <lineage>
        <taxon>Bacteria</taxon>
        <taxon>Pseudomonadati</taxon>
        <taxon>Pseudomonadota</taxon>
        <taxon>Alphaproteobacteria</taxon>
        <taxon>Hyphomicrobiales</taxon>
        <taxon>Bartonellaceae</taxon>
        <taxon>Bartonella</taxon>
    </lineage>
</organism>
<keyword evidence="3" id="KW-1185">Reference proteome</keyword>
<accession>A0A9P2S0X5</accession>
<dbReference type="CDD" id="cd00093">
    <property type="entry name" value="HTH_XRE"/>
    <property type="match status" value="1"/>
</dbReference>
<feature type="domain" description="HTH cro/C1-type" evidence="1">
    <location>
        <begin position="38"/>
        <end position="78"/>
    </location>
</feature>
<dbReference type="SUPFAM" id="SSF47413">
    <property type="entry name" value="lambda repressor-like DNA-binding domains"/>
    <property type="match status" value="1"/>
</dbReference>
<gene>
    <name evidence="2" type="ORF">ME9_00428</name>
</gene>
<evidence type="ECO:0000313" key="2">
    <source>
        <dbReference type="EMBL" id="EJF97342.1"/>
    </source>
</evidence>
<dbReference type="InterPro" id="IPR001387">
    <property type="entry name" value="Cro/C1-type_HTH"/>
</dbReference>
<dbReference type="Gene3D" id="1.10.260.40">
    <property type="entry name" value="lambda repressor-like DNA-binding domains"/>
    <property type="match status" value="1"/>
</dbReference>
<name>A0A9P2S0X5_BARTA</name>
<dbReference type="GO" id="GO:0003677">
    <property type="term" value="F:DNA binding"/>
    <property type="evidence" value="ECO:0007669"/>
    <property type="project" value="InterPro"/>
</dbReference>
<sequence>MGLWSIFLARPDSEPKTPLAKRLRKIRKTLGNEERGVFAKSLGLAKNTLANYELGLNEPPASIIIAYHTTYGVDLHWLLTGEGEMFTNAGKAKACGFKPQGIPAGLMKKLGYLVYTAYHDVQRELPPEDIVELAAELYGKLQEIVQNINDIEEVEATFSLLKLHLKRQIEAEKAHRVTPKDTD</sequence>
<dbReference type="Pfam" id="PF12844">
    <property type="entry name" value="HTH_19"/>
    <property type="match status" value="1"/>
</dbReference>
<dbReference type="InterPro" id="IPR010982">
    <property type="entry name" value="Lambda_DNA-bd_dom_sf"/>
</dbReference>
<evidence type="ECO:0000313" key="3">
    <source>
        <dbReference type="Proteomes" id="UP000002648"/>
    </source>
</evidence>
<dbReference type="AlphaFoldDB" id="A0A9P2S0X5"/>
<proteinExistence type="predicted"/>
<protein>
    <recommendedName>
        <fullName evidence="1">HTH cro/C1-type domain-containing protein</fullName>
    </recommendedName>
</protein>
<dbReference type="SMART" id="SM00530">
    <property type="entry name" value="HTH_XRE"/>
    <property type="match status" value="1"/>
</dbReference>